<dbReference type="Proteomes" id="UP000724584">
    <property type="component" value="Unassembled WGS sequence"/>
</dbReference>
<name>A0ACB7P2M8_9PEZI</name>
<organism evidence="1 2">
    <name type="scientific">Chaetomium tenue</name>
    <dbReference type="NCBI Taxonomy" id="1854479"/>
    <lineage>
        <taxon>Eukaryota</taxon>
        <taxon>Fungi</taxon>
        <taxon>Dikarya</taxon>
        <taxon>Ascomycota</taxon>
        <taxon>Pezizomycotina</taxon>
        <taxon>Sordariomycetes</taxon>
        <taxon>Sordariomycetidae</taxon>
        <taxon>Sordariales</taxon>
        <taxon>Chaetomiaceae</taxon>
        <taxon>Chaetomium</taxon>
    </lineage>
</organism>
<dbReference type="EMBL" id="JAGIZQ010000005">
    <property type="protein sequence ID" value="KAH6627445.1"/>
    <property type="molecule type" value="Genomic_DNA"/>
</dbReference>
<keyword evidence="2" id="KW-1185">Reference proteome</keyword>
<comment type="caution">
    <text evidence="1">The sequence shown here is derived from an EMBL/GenBank/DDBJ whole genome shotgun (WGS) entry which is preliminary data.</text>
</comment>
<gene>
    <name evidence="1" type="ORF">F5144DRAFT_272908</name>
</gene>
<reference evidence="1 2" key="1">
    <citation type="journal article" date="2021" name="Nat. Commun.">
        <title>Genetic determinants of endophytism in the Arabidopsis root mycobiome.</title>
        <authorList>
            <person name="Mesny F."/>
            <person name="Miyauchi S."/>
            <person name="Thiergart T."/>
            <person name="Pickel B."/>
            <person name="Atanasova L."/>
            <person name="Karlsson M."/>
            <person name="Huettel B."/>
            <person name="Barry K.W."/>
            <person name="Haridas S."/>
            <person name="Chen C."/>
            <person name="Bauer D."/>
            <person name="Andreopoulos W."/>
            <person name="Pangilinan J."/>
            <person name="LaButti K."/>
            <person name="Riley R."/>
            <person name="Lipzen A."/>
            <person name="Clum A."/>
            <person name="Drula E."/>
            <person name="Henrissat B."/>
            <person name="Kohler A."/>
            <person name="Grigoriev I.V."/>
            <person name="Martin F.M."/>
            <person name="Hacquard S."/>
        </authorList>
    </citation>
    <scope>NUCLEOTIDE SEQUENCE [LARGE SCALE GENOMIC DNA]</scope>
    <source>
        <strain evidence="1 2">MPI-SDFR-AT-0079</strain>
    </source>
</reference>
<proteinExistence type="predicted"/>
<sequence>MDDLSCFKPSNLLHSQERMTRYRPGGFHPVKLGDTFSNGRYKVYHKLGWGGFSTVWLARDQSSNRWVSLKITAARDANVSRELTIHQKLRQARAANGVVQLLDSFVHTGPNGNHQCLVFELLGPAVETVVLDYAQGEDHLDPETIIGITRQLLEALSAMHRAGYAHGDVSGANMAFTTARLATLSPSALFKIIGTPKTEKLVRLDGKPLAPGMPEQLVEKTGWEDWIDEDEEDVRLIDFGEAFPHTAPPTKLAEPGGLQAPEGIFTGKFDYRVDLWRAGCTIYSLVTASRPFQYLGDMDVLVAQMIHFVEDLPAEWRPHWERMKQTTGRPWNDIPAVMPSQSKLEERFTRHATDPSLRPLLSIIKGLMRFRPQDRISADEALVLLDGPGPSKKLEPEPKPKVTAKPKATSTPLKATPVKKATTTSGATSTSKKVQASRTTPIAKTASAVTATATATATVKQTTKATKGGIAKK</sequence>
<protein>
    <submittedName>
        <fullName evidence="1">Kinase-like domain-containing protein</fullName>
    </submittedName>
</protein>
<evidence type="ECO:0000313" key="2">
    <source>
        <dbReference type="Proteomes" id="UP000724584"/>
    </source>
</evidence>
<evidence type="ECO:0000313" key="1">
    <source>
        <dbReference type="EMBL" id="KAH6627445.1"/>
    </source>
</evidence>
<accession>A0ACB7P2M8</accession>